<name>A0ABN6MJV9_9ACTN</name>
<evidence type="ECO:0000256" key="3">
    <source>
        <dbReference type="ARBA" id="ARBA00023204"/>
    </source>
</evidence>
<organism evidence="5 6">
    <name type="scientific">Raoultibacter timonensis</name>
    <dbReference type="NCBI Taxonomy" id="1907662"/>
    <lineage>
        <taxon>Bacteria</taxon>
        <taxon>Bacillati</taxon>
        <taxon>Actinomycetota</taxon>
        <taxon>Coriobacteriia</taxon>
        <taxon>Eggerthellales</taxon>
        <taxon>Eggerthellaceae</taxon>
        <taxon>Raoultibacter</taxon>
    </lineage>
</organism>
<evidence type="ECO:0000256" key="2">
    <source>
        <dbReference type="ARBA" id="ARBA00022806"/>
    </source>
</evidence>
<dbReference type="Proteomes" id="UP001320544">
    <property type="component" value="Chromosome"/>
</dbReference>
<dbReference type="InterPro" id="IPR038726">
    <property type="entry name" value="PDDEXK_AddAB-type"/>
</dbReference>
<sequence>MTLIRTNTPNAAAADEAAFEYALRVFSEGARPVVIVPSYDETVRLKKAWSERMSFGIDVATLSSWAADLWELYGDGRTFVDSVQCELIAGAALRDHCEQSPGCLMQPTSGTRSFIARVAREALPKAAGEHDLGQGEREAVEVLDRYRDIAASAGLVEQSEALALLADTSVLAQYRPATVGFEPDAFTAVEQDFLACAGAVAFVNERSAEPVGKRAPELASLLAALFEPDEEHPVAATGAVRFVLPSGRYAAPRSLCDALAAIRSDDPGASVAVAARDAYACFEELAPRLAARGIAAEVRGSAPFAATEFGSSWLALLETLFGETPLLSRAATDFAIGAYSGVGVRSAYWMDARWRANRSVDRDSILTDLAGNADHGLNGLVGSLESGRVEEAFDILQAHILKQAGWPEGYRDRQMSALALARTVFEAAAALGACMEDYRSVLEGQRLFVRTVSDPAAERSGEANSALADECGEAGCGTSPVLIVDLEGTAALGAASCDCLFVTDLTAAAYPVRDDGGAVSSLLEKLDAAVECDGLSSVRATFADALSVPRSLLVLSRPLNNPAGDEERPAVVFEDVIDCYRSELQNPGETDKKTGLTAALLPYASTLGEQGAYENLSFQGEPQRMTAEIPVMPTGFVTSDARDKILLPQQWGGVVSEGYSLSPSAIESYLECPYKWFAHRRLRLEELDAGFGGREFGLFAHRVLEHFYAQFRCEVAPKVTADTLPRARRILERVFDDQLAYDATLVGDATALVALDDLERREVDDLKRKLVGYLDREARLLPGFAPLDGEVSFGRKQGAFEYAGFKVNGTIDRVDVDGYGRAVVVDYKGAVGRSYALREKADAPPALPRKVQTLIYAQAVRKTMGLEPVGALYLSYGKDEGIAGSFDHALLDPEKDLLGIDAATCGTLGFAELLDRVEEAVAIRLESLLAGDIPACPRDEDACTYCPVTVCSVRDALQRRSEGDE</sequence>
<dbReference type="RefSeq" id="WP_244386089.1">
    <property type="nucleotide sequence ID" value="NZ_AP025564.1"/>
</dbReference>
<dbReference type="EMBL" id="AP025564">
    <property type="protein sequence ID" value="BDE96961.1"/>
    <property type="molecule type" value="Genomic_DNA"/>
</dbReference>
<keyword evidence="2" id="KW-0347">Helicase</keyword>
<evidence type="ECO:0000256" key="1">
    <source>
        <dbReference type="ARBA" id="ARBA00022763"/>
    </source>
</evidence>
<evidence type="ECO:0000313" key="5">
    <source>
        <dbReference type="EMBL" id="BDE96961.1"/>
    </source>
</evidence>
<dbReference type="Pfam" id="PF12705">
    <property type="entry name" value="PDDEXK_1"/>
    <property type="match status" value="1"/>
</dbReference>
<feature type="domain" description="PD-(D/E)XK endonuclease-like" evidence="4">
    <location>
        <begin position="660"/>
        <end position="949"/>
    </location>
</feature>
<reference evidence="5 6" key="1">
    <citation type="submission" date="2022-01" db="EMBL/GenBank/DDBJ databases">
        <title>Novel bile acid biosynthetic pathways are enriched in the microbiome of centenarians.</title>
        <authorList>
            <person name="Sato Y."/>
            <person name="Atarashi K."/>
            <person name="Plichta R.D."/>
            <person name="Arai Y."/>
            <person name="Sasajima S."/>
            <person name="Kearney M.S."/>
            <person name="Suda W."/>
            <person name="Takeshita K."/>
            <person name="Sasaki T."/>
            <person name="Okamoto S."/>
            <person name="Skelly N.A."/>
            <person name="Okamura Y."/>
            <person name="Vlamakis H."/>
            <person name="Li Y."/>
            <person name="Tanoue T."/>
            <person name="Takei H."/>
            <person name="Nittono H."/>
            <person name="Narushima S."/>
            <person name="Irie J."/>
            <person name="Itoh H."/>
            <person name="Moriya K."/>
            <person name="Sugiura Y."/>
            <person name="Suematsu M."/>
            <person name="Moritoki N."/>
            <person name="Shibata S."/>
            <person name="Littman R.D."/>
            <person name="Fischbach A.M."/>
            <person name="Uwamino Y."/>
            <person name="Inoue T."/>
            <person name="Honda A."/>
            <person name="Hattori M."/>
            <person name="Murai T."/>
            <person name="Xavier J.R."/>
            <person name="Hirose N."/>
            <person name="Honda K."/>
        </authorList>
    </citation>
    <scope>NUCLEOTIDE SEQUENCE [LARGE SCALE GENOMIC DNA]</scope>
    <source>
        <strain evidence="5 6">CE91-St30</strain>
    </source>
</reference>
<gene>
    <name evidence="5" type="ORF">CE91St30_22940</name>
</gene>
<accession>A0ABN6MJV9</accession>
<keyword evidence="2" id="KW-0067">ATP-binding</keyword>
<dbReference type="Gene3D" id="3.90.320.10">
    <property type="match status" value="1"/>
</dbReference>
<evidence type="ECO:0000313" key="6">
    <source>
        <dbReference type="Proteomes" id="UP001320544"/>
    </source>
</evidence>
<proteinExistence type="predicted"/>
<evidence type="ECO:0000259" key="4">
    <source>
        <dbReference type="Pfam" id="PF12705"/>
    </source>
</evidence>
<keyword evidence="3" id="KW-0234">DNA repair</keyword>
<protein>
    <recommendedName>
        <fullName evidence="4">PD-(D/E)XK endonuclease-like domain-containing protein</fullName>
    </recommendedName>
</protein>
<keyword evidence="2" id="KW-0378">Hydrolase</keyword>
<keyword evidence="2" id="KW-0547">Nucleotide-binding</keyword>
<keyword evidence="1" id="KW-0227">DNA damage</keyword>
<keyword evidence="6" id="KW-1185">Reference proteome</keyword>
<dbReference type="InterPro" id="IPR011604">
    <property type="entry name" value="PDDEXK-like_dom_sf"/>
</dbReference>